<dbReference type="InterPro" id="IPR035892">
    <property type="entry name" value="C2_domain_sf"/>
</dbReference>
<evidence type="ECO:0000313" key="3">
    <source>
        <dbReference type="Proteomes" id="UP000694941"/>
    </source>
</evidence>
<dbReference type="GeneID" id="106468573"/>
<keyword evidence="1" id="KW-1133">Transmembrane helix</keyword>
<organism evidence="3 4">
    <name type="scientific">Limulus polyphemus</name>
    <name type="common">Atlantic horseshoe crab</name>
    <dbReference type="NCBI Taxonomy" id="6850"/>
    <lineage>
        <taxon>Eukaryota</taxon>
        <taxon>Metazoa</taxon>
        <taxon>Ecdysozoa</taxon>
        <taxon>Arthropoda</taxon>
        <taxon>Chelicerata</taxon>
        <taxon>Merostomata</taxon>
        <taxon>Xiphosura</taxon>
        <taxon>Limulidae</taxon>
        <taxon>Limulus</taxon>
    </lineage>
</organism>
<proteinExistence type="predicted"/>
<sequence length="418" mass="46303">MTDNEVLPKSTLQTLSLSVLLPIIVASGLLASAFLFFFCRCIALRRRKARQLAEVTPSVSKTRSISVIRADQPIQFVVPTIPVYSEAAEDSFSESESSANRYSLSDGEDHMRRKSIIDRLHIDPTELEQALYKADPGRGGSDTGSGRVSFSLHYNILCQQLCVRLNGAMDLTSNNSKHVTSPFAKVALASEKSLKFVTKVHKKTANPVFNESFVFNVTPAHLVDEAVKITIWDYDRFSRKFLIGQIIYPLINSGIDSQISEDVKTNDILCNLQPKPRGHQNVELLLTLCYNPSTAVLTLGVLKARIIPTEDKERGTAVFVKVSLYVRNKLVRTKKTCSKKKTSDVEFSDSFNIQLPQSALSNVDLVVSLCDNAAFGGKRVIGRTQVGAHCLTDQGIQHWQDMLSSPKSTSAQWHTLKG</sequence>
<feature type="domain" description="C2" evidence="2">
    <location>
        <begin position="144"/>
        <end position="263"/>
    </location>
</feature>
<dbReference type="SMART" id="SM00239">
    <property type="entry name" value="C2"/>
    <property type="match status" value="2"/>
</dbReference>
<dbReference type="PROSITE" id="PS50004">
    <property type="entry name" value="C2"/>
    <property type="match status" value="2"/>
</dbReference>
<evidence type="ECO:0000259" key="2">
    <source>
        <dbReference type="PROSITE" id="PS50004"/>
    </source>
</evidence>
<accession>A0ABM1T9R1</accession>
<dbReference type="Pfam" id="PF00168">
    <property type="entry name" value="C2"/>
    <property type="match status" value="2"/>
</dbReference>
<keyword evidence="3" id="KW-1185">Reference proteome</keyword>
<keyword evidence="1" id="KW-0472">Membrane</keyword>
<feature type="transmembrane region" description="Helical" evidence="1">
    <location>
        <begin position="20"/>
        <end position="43"/>
    </location>
</feature>
<evidence type="ECO:0000313" key="4">
    <source>
        <dbReference type="RefSeq" id="XP_022252617.1"/>
    </source>
</evidence>
<name>A0ABM1T9R1_LIMPO</name>
<keyword evidence="1" id="KW-0812">Transmembrane</keyword>
<dbReference type="CDD" id="cd00276">
    <property type="entry name" value="C2B_Synaptotagmin"/>
    <property type="match status" value="1"/>
</dbReference>
<feature type="domain" description="C2" evidence="2">
    <location>
        <begin position="280"/>
        <end position="414"/>
    </location>
</feature>
<dbReference type="PANTHER" id="PTHR10024">
    <property type="entry name" value="SYNAPTOTAGMIN"/>
    <property type="match status" value="1"/>
</dbReference>
<dbReference type="RefSeq" id="XP_022252617.1">
    <property type="nucleotide sequence ID" value="XM_022396909.1"/>
</dbReference>
<dbReference type="Proteomes" id="UP000694941">
    <property type="component" value="Unplaced"/>
</dbReference>
<gene>
    <name evidence="4" type="primary">LOC106468573</name>
</gene>
<evidence type="ECO:0000256" key="1">
    <source>
        <dbReference type="SAM" id="Phobius"/>
    </source>
</evidence>
<dbReference type="InterPro" id="IPR000008">
    <property type="entry name" value="C2_dom"/>
</dbReference>
<protein>
    <submittedName>
        <fullName evidence="4">Synaptotagmin-3-like isoform X2</fullName>
    </submittedName>
</protein>
<dbReference type="SUPFAM" id="SSF49562">
    <property type="entry name" value="C2 domain (Calcium/lipid-binding domain, CaLB)"/>
    <property type="match status" value="2"/>
</dbReference>
<reference evidence="4" key="1">
    <citation type="submission" date="2025-08" db="UniProtKB">
        <authorList>
            <consortium name="RefSeq"/>
        </authorList>
    </citation>
    <scope>IDENTIFICATION</scope>
    <source>
        <tissue evidence="4">Muscle</tissue>
    </source>
</reference>
<dbReference type="Gene3D" id="2.60.40.150">
    <property type="entry name" value="C2 domain"/>
    <property type="match status" value="2"/>
</dbReference>